<dbReference type="SMART" id="SM00893">
    <property type="entry name" value="ETF"/>
    <property type="match status" value="1"/>
</dbReference>
<dbReference type="FunFam" id="3.40.50.1220:FF:000001">
    <property type="entry name" value="Electron transfer flavoprotein, alpha subunit"/>
    <property type="match status" value="1"/>
</dbReference>
<comment type="cofactor">
    <cofactor evidence="9">
        <name>FAD</name>
        <dbReference type="ChEBI" id="CHEBI:57692"/>
    </cofactor>
    <text evidence="9">Binds 1 FAD per dimer.</text>
</comment>
<reference evidence="11 12" key="1">
    <citation type="submission" date="2020-04" db="EMBL/GenBank/DDBJ databases">
        <title>Description of novel Gluconacetobacter.</title>
        <authorList>
            <person name="Sombolestani A."/>
        </authorList>
    </citation>
    <scope>NUCLEOTIDE SEQUENCE [LARGE SCALE GENOMIC DNA]</scope>
    <source>
        <strain evidence="11 12">LMG 21311</strain>
    </source>
</reference>
<dbReference type="Gene3D" id="3.40.50.620">
    <property type="entry name" value="HUPs"/>
    <property type="match status" value="1"/>
</dbReference>
<dbReference type="InterPro" id="IPR001308">
    <property type="entry name" value="ETF_a/FixB"/>
</dbReference>
<dbReference type="EMBL" id="JABEQF010000003">
    <property type="protein sequence ID" value="MBB2189281.1"/>
    <property type="molecule type" value="Genomic_DNA"/>
</dbReference>
<proteinExistence type="inferred from homology"/>
<dbReference type="PANTHER" id="PTHR43153">
    <property type="entry name" value="ELECTRON TRANSFER FLAVOPROTEIN ALPHA"/>
    <property type="match status" value="1"/>
</dbReference>
<keyword evidence="4 9" id="KW-0274">FAD</keyword>
<dbReference type="GO" id="GO:0033539">
    <property type="term" value="P:fatty acid beta-oxidation using acyl-CoA dehydrogenase"/>
    <property type="evidence" value="ECO:0007669"/>
    <property type="project" value="TreeGrafter"/>
</dbReference>
<dbReference type="GO" id="GO:0009055">
    <property type="term" value="F:electron transfer activity"/>
    <property type="evidence" value="ECO:0007669"/>
    <property type="project" value="InterPro"/>
</dbReference>
<dbReference type="PIRSF" id="PIRSF000089">
    <property type="entry name" value="Electra_flavoP_a"/>
    <property type="match status" value="1"/>
</dbReference>
<dbReference type="InterPro" id="IPR014730">
    <property type="entry name" value="ETF_a/b_N"/>
</dbReference>
<dbReference type="InterPro" id="IPR029035">
    <property type="entry name" value="DHS-like_NAD/FAD-binding_dom"/>
</dbReference>
<feature type="binding site" evidence="9">
    <location>
        <position position="276"/>
    </location>
    <ligand>
        <name>FAD</name>
        <dbReference type="ChEBI" id="CHEBI:57692"/>
    </ligand>
</feature>
<feature type="binding site" evidence="9">
    <location>
        <begin position="224"/>
        <end position="225"/>
    </location>
    <ligand>
        <name>FAD</name>
        <dbReference type="ChEBI" id="CHEBI:57692"/>
    </ligand>
</feature>
<dbReference type="InterPro" id="IPR018206">
    <property type="entry name" value="ETF_asu_C_CS"/>
</dbReference>
<protein>
    <recommendedName>
        <fullName evidence="7">Electron transfer flavoprotein subunit alpha</fullName>
    </recommendedName>
    <alternativeName>
        <fullName evidence="8">Electron transfer flavoprotein large subunit</fullName>
    </alternativeName>
</protein>
<sequence length="310" mass="31558">MTVLVLLDHEAGAIRQASRSAVTAALALGDVHALVTGDAAVAAAAAQIPGIAQVLRATDAGSAHDLAEPLAALIASLAGAYSHIVAASGATAKNVLPRAAALLDVQPIPDVVSIVDGETFVRPIYAGSALATVKSSDAKKVLTVRASNFDPAPAEGGNAAVREVTAPDAPAVSEFVSIERSKSERPELDAARIIVSGGRGLQNEENFKRLEPLADRLGAAIGASRAAVDAGFVSNDYQVGQTGKIVAPELYIAVGISGAIQHLAGMKDSKVIVAINKDPEAPIFQVADYGLVGDLFEVLPQLEAALDKAG</sequence>
<dbReference type="Gene3D" id="3.40.50.1220">
    <property type="entry name" value="TPP-binding domain"/>
    <property type="match status" value="1"/>
</dbReference>
<evidence type="ECO:0000256" key="6">
    <source>
        <dbReference type="ARBA" id="ARBA00025649"/>
    </source>
</evidence>
<dbReference type="SUPFAM" id="SSF52467">
    <property type="entry name" value="DHS-like NAD/FAD-binding domain"/>
    <property type="match status" value="1"/>
</dbReference>
<dbReference type="GO" id="GO:0050660">
    <property type="term" value="F:flavin adenine dinucleotide binding"/>
    <property type="evidence" value="ECO:0007669"/>
    <property type="project" value="InterPro"/>
</dbReference>
<evidence type="ECO:0000256" key="4">
    <source>
        <dbReference type="ARBA" id="ARBA00022827"/>
    </source>
</evidence>
<dbReference type="Pfam" id="PF00766">
    <property type="entry name" value="ETF_alpha"/>
    <property type="match status" value="1"/>
</dbReference>
<feature type="binding site" evidence="9">
    <location>
        <position position="199"/>
    </location>
    <ligand>
        <name>FAD</name>
        <dbReference type="ChEBI" id="CHEBI:57692"/>
    </ligand>
</feature>
<dbReference type="Pfam" id="PF01012">
    <property type="entry name" value="ETF"/>
    <property type="match status" value="1"/>
</dbReference>
<name>A0A7W4JQZ6_9PROT</name>
<dbReference type="InterPro" id="IPR033947">
    <property type="entry name" value="ETF_alpha_N"/>
</dbReference>
<accession>A0A7W4JQZ6</accession>
<keyword evidence="5" id="KW-0249">Electron transport</keyword>
<keyword evidence="12" id="KW-1185">Reference proteome</keyword>
<evidence type="ECO:0000259" key="10">
    <source>
        <dbReference type="SMART" id="SM00893"/>
    </source>
</evidence>
<evidence type="ECO:0000256" key="5">
    <source>
        <dbReference type="ARBA" id="ARBA00022982"/>
    </source>
</evidence>
<feature type="binding site" evidence="9">
    <location>
        <begin position="238"/>
        <end position="242"/>
    </location>
    <ligand>
        <name>FAD</name>
        <dbReference type="ChEBI" id="CHEBI:57692"/>
    </ligand>
</feature>
<dbReference type="AlphaFoldDB" id="A0A7W4JQZ6"/>
<feature type="domain" description="Electron transfer flavoprotein alpha/beta-subunit N-terminal" evidence="10">
    <location>
        <begin position="3"/>
        <end position="179"/>
    </location>
</feature>
<organism evidence="11 12">
    <name type="scientific">Gluconacetobacter azotocaptans</name>
    <dbReference type="NCBI Taxonomy" id="142834"/>
    <lineage>
        <taxon>Bacteria</taxon>
        <taxon>Pseudomonadati</taxon>
        <taxon>Pseudomonadota</taxon>
        <taxon>Alphaproteobacteria</taxon>
        <taxon>Acetobacterales</taxon>
        <taxon>Acetobacteraceae</taxon>
        <taxon>Gluconacetobacter</taxon>
    </lineage>
</organism>
<dbReference type="CDD" id="cd01715">
    <property type="entry name" value="ETF_alpha"/>
    <property type="match status" value="1"/>
</dbReference>
<comment type="caution">
    <text evidence="11">The sequence shown here is derived from an EMBL/GenBank/DDBJ whole genome shotgun (WGS) entry which is preliminary data.</text>
</comment>
<dbReference type="PANTHER" id="PTHR43153:SF1">
    <property type="entry name" value="ELECTRON TRANSFER FLAVOPROTEIN SUBUNIT ALPHA, MITOCHONDRIAL"/>
    <property type="match status" value="1"/>
</dbReference>
<comment type="similarity">
    <text evidence="1">Belongs to the ETF alpha-subunit/FixB family.</text>
</comment>
<evidence type="ECO:0000256" key="1">
    <source>
        <dbReference type="ARBA" id="ARBA00005817"/>
    </source>
</evidence>
<gene>
    <name evidence="11" type="ORF">HLH34_04795</name>
</gene>
<keyword evidence="2" id="KW-0813">Transport</keyword>
<dbReference type="PROSITE" id="PS00696">
    <property type="entry name" value="ETF_ALPHA"/>
    <property type="match status" value="1"/>
</dbReference>
<evidence type="ECO:0000256" key="8">
    <source>
        <dbReference type="ARBA" id="ARBA00079299"/>
    </source>
</evidence>
<dbReference type="SUPFAM" id="SSF52402">
    <property type="entry name" value="Adenine nucleotide alpha hydrolases-like"/>
    <property type="match status" value="1"/>
</dbReference>
<keyword evidence="3" id="KW-0285">Flavoprotein</keyword>
<evidence type="ECO:0000256" key="2">
    <source>
        <dbReference type="ARBA" id="ARBA00022448"/>
    </source>
</evidence>
<dbReference type="InterPro" id="IPR014731">
    <property type="entry name" value="ETF_asu_C"/>
</dbReference>
<feature type="binding site" evidence="9">
    <location>
        <begin position="255"/>
        <end position="262"/>
    </location>
    <ligand>
        <name>FAD</name>
        <dbReference type="ChEBI" id="CHEBI:57692"/>
    </ligand>
</feature>
<evidence type="ECO:0000256" key="3">
    <source>
        <dbReference type="ARBA" id="ARBA00022630"/>
    </source>
</evidence>
<dbReference type="Proteomes" id="UP000555756">
    <property type="component" value="Unassembled WGS sequence"/>
</dbReference>
<evidence type="ECO:0000313" key="12">
    <source>
        <dbReference type="Proteomes" id="UP000555756"/>
    </source>
</evidence>
<evidence type="ECO:0000256" key="9">
    <source>
        <dbReference type="PIRSR" id="PIRSR000089-1"/>
    </source>
</evidence>
<evidence type="ECO:0000313" key="11">
    <source>
        <dbReference type="EMBL" id="MBB2189281.1"/>
    </source>
</evidence>
<comment type="function">
    <text evidence="6">The electron transfer flavoprotein serves as a specific electron acceptor for other dehydrogenases. It transfers the electrons to the main respiratory chain via ETF-ubiquinone oxidoreductase (ETF dehydrogenase).</text>
</comment>
<dbReference type="InterPro" id="IPR014729">
    <property type="entry name" value="Rossmann-like_a/b/a_fold"/>
</dbReference>
<evidence type="ECO:0000256" key="7">
    <source>
        <dbReference type="ARBA" id="ARBA00068674"/>
    </source>
</evidence>
<dbReference type="RefSeq" id="WP_183118462.1">
    <property type="nucleotide sequence ID" value="NZ_JABEQF010000003.1"/>
</dbReference>